<dbReference type="PANTHER" id="PTHR31793">
    <property type="entry name" value="4-HYDROXYBENZOYL-COA THIOESTERASE FAMILY MEMBER"/>
    <property type="match status" value="1"/>
</dbReference>
<proteinExistence type="predicted"/>
<reference evidence="2 3" key="1">
    <citation type="submission" date="2019-01" db="EMBL/GenBank/DDBJ databases">
        <title>Draft genome sequence of Dictyobacter sp. Uno17.</title>
        <authorList>
            <person name="Wang C.M."/>
            <person name="Zheng Y."/>
            <person name="Sakai Y."/>
            <person name="Abe K."/>
            <person name="Yokota A."/>
            <person name="Yabe S."/>
        </authorList>
    </citation>
    <scope>NUCLEOTIDE SEQUENCE [LARGE SCALE GENOMIC DNA]</scope>
    <source>
        <strain evidence="2 3">Uno17</strain>
    </source>
</reference>
<feature type="domain" description="Acyl-ACP thioesterase N-terminal hotdog" evidence="1">
    <location>
        <begin position="4"/>
        <end position="117"/>
    </location>
</feature>
<dbReference type="Gene3D" id="3.10.129.10">
    <property type="entry name" value="Hotdog Thioesterase"/>
    <property type="match status" value="2"/>
</dbReference>
<dbReference type="Proteomes" id="UP000322530">
    <property type="component" value="Unassembled WGS sequence"/>
</dbReference>
<dbReference type="PANTHER" id="PTHR31793:SF24">
    <property type="entry name" value="LONG-CHAIN ACYL-COA THIOESTERASE FADM"/>
    <property type="match status" value="1"/>
</dbReference>
<evidence type="ECO:0000313" key="2">
    <source>
        <dbReference type="EMBL" id="GCF07547.1"/>
    </source>
</evidence>
<accession>A0A5A5T872</accession>
<dbReference type="AlphaFoldDB" id="A0A5A5T872"/>
<keyword evidence="3" id="KW-1185">Reference proteome</keyword>
<dbReference type="SUPFAM" id="SSF54637">
    <property type="entry name" value="Thioesterase/thiol ester dehydrase-isomerase"/>
    <property type="match status" value="2"/>
</dbReference>
<dbReference type="GO" id="GO:0006633">
    <property type="term" value="P:fatty acid biosynthetic process"/>
    <property type="evidence" value="ECO:0007669"/>
    <property type="project" value="InterPro"/>
</dbReference>
<name>A0A5A5T872_9CHLR</name>
<evidence type="ECO:0000259" key="1">
    <source>
        <dbReference type="Pfam" id="PF01643"/>
    </source>
</evidence>
<dbReference type="RefSeq" id="WP_149400559.1">
    <property type="nucleotide sequence ID" value="NZ_BIXY01000011.1"/>
</dbReference>
<dbReference type="Pfam" id="PF01643">
    <property type="entry name" value="Acyl-ACP_TE"/>
    <property type="match status" value="1"/>
</dbReference>
<dbReference type="OrthoDB" id="5242854at2"/>
<dbReference type="InterPro" id="IPR050563">
    <property type="entry name" value="4-hydroxybenzoyl-CoA_TE"/>
</dbReference>
<dbReference type="CDD" id="cd00586">
    <property type="entry name" value="4HBT"/>
    <property type="match status" value="1"/>
</dbReference>
<dbReference type="GO" id="GO:0047617">
    <property type="term" value="F:fatty acyl-CoA hydrolase activity"/>
    <property type="evidence" value="ECO:0007669"/>
    <property type="project" value="TreeGrafter"/>
</dbReference>
<gene>
    <name evidence="2" type="ORF">KDI_11110</name>
</gene>
<dbReference type="InterPro" id="IPR029069">
    <property type="entry name" value="HotDog_dom_sf"/>
</dbReference>
<evidence type="ECO:0000313" key="3">
    <source>
        <dbReference type="Proteomes" id="UP000322530"/>
    </source>
</evidence>
<dbReference type="Pfam" id="PF13279">
    <property type="entry name" value="4HBT_2"/>
    <property type="match status" value="1"/>
</dbReference>
<dbReference type="EMBL" id="BIXY01000011">
    <property type="protein sequence ID" value="GCF07547.1"/>
    <property type="molecule type" value="Genomic_DNA"/>
</dbReference>
<sequence>MPRQFRHTYTVRYNECDCYGFLTPAAFVRYMQDIALLDAEDVRFTQSGFWIVKRSVITFHTPVPMHTELELTTFGMGFTRITGQRGYDARLVGASDGPPIISARTLWVYVDQRGRPIRMPEGTAEVWLPDGPQAIQAEPALPAFPEQPPAMSSAAVRFSDTDLMRHMNNAAYVEVLDNAAWEAYSQAEITAETATLCALSYDIEYLESALLGEQLEIQSWFDPFPQAGQEFTRLQQITRAGRVLVRTGSRWIWRPTA</sequence>
<dbReference type="InterPro" id="IPR002864">
    <property type="entry name" value="Acyl-ACP_thioesterase_NHD"/>
</dbReference>
<protein>
    <recommendedName>
        <fullName evidence="1">Acyl-ACP thioesterase N-terminal hotdog domain-containing protein</fullName>
    </recommendedName>
</protein>
<organism evidence="2 3">
    <name type="scientific">Dictyobacter arantiisoli</name>
    <dbReference type="NCBI Taxonomy" id="2014874"/>
    <lineage>
        <taxon>Bacteria</taxon>
        <taxon>Bacillati</taxon>
        <taxon>Chloroflexota</taxon>
        <taxon>Ktedonobacteria</taxon>
        <taxon>Ktedonobacterales</taxon>
        <taxon>Dictyobacteraceae</taxon>
        <taxon>Dictyobacter</taxon>
    </lineage>
</organism>
<comment type="caution">
    <text evidence="2">The sequence shown here is derived from an EMBL/GenBank/DDBJ whole genome shotgun (WGS) entry which is preliminary data.</text>
</comment>